<evidence type="ECO:0000256" key="4">
    <source>
        <dbReference type="ARBA" id="ARBA00022741"/>
    </source>
</evidence>
<keyword evidence="6" id="KW-0067">ATP-binding</keyword>
<proteinExistence type="predicted"/>
<reference evidence="11" key="2">
    <citation type="submission" date="2015-01" db="EMBL/GenBank/DDBJ databases">
        <title>Evolutionary Origins and Diversification of the Mycorrhizal Mutualists.</title>
        <authorList>
            <consortium name="DOE Joint Genome Institute"/>
            <consortium name="Mycorrhizal Genomics Consortium"/>
            <person name="Kohler A."/>
            <person name="Kuo A."/>
            <person name="Nagy L.G."/>
            <person name="Floudas D."/>
            <person name="Copeland A."/>
            <person name="Barry K.W."/>
            <person name="Cichocki N."/>
            <person name="Veneault-Fourrey C."/>
            <person name="LaButti K."/>
            <person name="Lindquist E.A."/>
            <person name="Lipzen A."/>
            <person name="Lundell T."/>
            <person name="Morin E."/>
            <person name="Murat C."/>
            <person name="Riley R."/>
            <person name="Ohm R."/>
            <person name="Sun H."/>
            <person name="Tunlid A."/>
            <person name="Henrissat B."/>
            <person name="Grigoriev I.V."/>
            <person name="Hibbett D.S."/>
            <person name="Martin F."/>
        </authorList>
    </citation>
    <scope>NUCLEOTIDE SEQUENCE [LARGE SCALE GENOMIC DNA]</scope>
    <source>
        <strain evidence="11">F 1598</strain>
    </source>
</reference>
<feature type="domain" description="Protein kinase" evidence="9">
    <location>
        <begin position="97"/>
        <end position="461"/>
    </location>
</feature>
<dbReference type="Proteomes" id="UP000054166">
    <property type="component" value="Unassembled WGS sequence"/>
</dbReference>
<dbReference type="SUPFAM" id="SSF56112">
    <property type="entry name" value="Protein kinase-like (PK-like)"/>
    <property type="match status" value="1"/>
</dbReference>
<dbReference type="PROSITE" id="PS50011">
    <property type="entry name" value="PROTEIN_KINASE_DOM"/>
    <property type="match status" value="1"/>
</dbReference>
<dbReference type="InterPro" id="IPR051334">
    <property type="entry name" value="SRPK"/>
</dbReference>
<evidence type="ECO:0000256" key="2">
    <source>
        <dbReference type="ARBA" id="ARBA00022527"/>
    </source>
</evidence>
<evidence type="ECO:0000256" key="6">
    <source>
        <dbReference type="ARBA" id="ARBA00022840"/>
    </source>
</evidence>
<dbReference type="PROSITE" id="PS00108">
    <property type="entry name" value="PROTEIN_KINASE_ST"/>
    <property type="match status" value="1"/>
</dbReference>
<evidence type="ECO:0000256" key="3">
    <source>
        <dbReference type="ARBA" id="ARBA00022679"/>
    </source>
</evidence>
<dbReference type="SMART" id="SM00220">
    <property type="entry name" value="S_TKc"/>
    <property type="match status" value="1"/>
</dbReference>
<comment type="catalytic activity">
    <reaction evidence="7">
        <text>L-threonyl-[protein] + ATP = O-phospho-L-threonyl-[protein] + ADP + H(+)</text>
        <dbReference type="Rhea" id="RHEA:46608"/>
        <dbReference type="Rhea" id="RHEA-COMP:11060"/>
        <dbReference type="Rhea" id="RHEA-COMP:11605"/>
        <dbReference type="ChEBI" id="CHEBI:15378"/>
        <dbReference type="ChEBI" id="CHEBI:30013"/>
        <dbReference type="ChEBI" id="CHEBI:30616"/>
        <dbReference type="ChEBI" id="CHEBI:61977"/>
        <dbReference type="ChEBI" id="CHEBI:456216"/>
        <dbReference type="EC" id="2.7.11.1"/>
    </reaction>
</comment>
<dbReference type="GO" id="GO:0050684">
    <property type="term" value="P:regulation of mRNA processing"/>
    <property type="evidence" value="ECO:0007669"/>
    <property type="project" value="TreeGrafter"/>
</dbReference>
<dbReference type="GO" id="GO:0005524">
    <property type="term" value="F:ATP binding"/>
    <property type="evidence" value="ECO:0007669"/>
    <property type="project" value="UniProtKB-KW"/>
</dbReference>
<organism evidence="10 11">
    <name type="scientific">Piloderma croceum (strain F 1598)</name>
    <dbReference type="NCBI Taxonomy" id="765440"/>
    <lineage>
        <taxon>Eukaryota</taxon>
        <taxon>Fungi</taxon>
        <taxon>Dikarya</taxon>
        <taxon>Basidiomycota</taxon>
        <taxon>Agaricomycotina</taxon>
        <taxon>Agaricomycetes</taxon>
        <taxon>Agaricomycetidae</taxon>
        <taxon>Atheliales</taxon>
        <taxon>Atheliaceae</taxon>
        <taxon>Piloderma</taxon>
    </lineage>
</organism>
<accession>A0A0C3AYR3</accession>
<comment type="catalytic activity">
    <reaction evidence="8">
        <text>L-seryl-[protein] + ATP = O-phospho-L-seryl-[protein] + ADP + H(+)</text>
        <dbReference type="Rhea" id="RHEA:17989"/>
        <dbReference type="Rhea" id="RHEA-COMP:9863"/>
        <dbReference type="Rhea" id="RHEA-COMP:11604"/>
        <dbReference type="ChEBI" id="CHEBI:15378"/>
        <dbReference type="ChEBI" id="CHEBI:29999"/>
        <dbReference type="ChEBI" id="CHEBI:30616"/>
        <dbReference type="ChEBI" id="CHEBI:83421"/>
        <dbReference type="ChEBI" id="CHEBI:456216"/>
        <dbReference type="EC" id="2.7.11.1"/>
    </reaction>
</comment>
<protein>
    <recommendedName>
        <fullName evidence="1">non-specific serine/threonine protein kinase</fullName>
        <ecNumber evidence="1">2.7.11.1</ecNumber>
    </recommendedName>
</protein>
<reference evidence="10 11" key="1">
    <citation type="submission" date="2014-04" db="EMBL/GenBank/DDBJ databases">
        <authorList>
            <consortium name="DOE Joint Genome Institute"/>
            <person name="Kuo A."/>
            <person name="Tarkka M."/>
            <person name="Buscot F."/>
            <person name="Kohler A."/>
            <person name="Nagy L.G."/>
            <person name="Floudas D."/>
            <person name="Copeland A."/>
            <person name="Barry K.W."/>
            <person name="Cichocki N."/>
            <person name="Veneault-Fourrey C."/>
            <person name="LaButti K."/>
            <person name="Lindquist E.A."/>
            <person name="Lipzen A."/>
            <person name="Lundell T."/>
            <person name="Morin E."/>
            <person name="Murat C."/>
            <person name="Sun H."/>
            <person name="Tunlid A."/>
            <person name="Henrissat B."/>
            <person name="Grigoriev I.V."/>
            <person name="Hibbett D.S."/>
            <person name="Martin F."/>
            <person name="Nordberg H.P."/>
            <person name="Cantor M.N."/>
            <person name="Hua S.X."/>
        </authorList>
    </citation>
    <scope>NUCLEOTIDE SEQUENCE [LARGE SCALE GENOMIC DNA]</scope>
    <source>
        <strain evidence="10 11">F 1598</strain>
    </source>
</reference>
<dbReference type="GO" id="GO:0005634">
    <property type="term" value="C:nucleus"/>
    <property type="evidence" value="ECO:0007669"/>
    <property type="project" value="TreeGrafter"/>
</dbReference>
<evidence type="ECO:0000256" key="7">
    <source>
        <dbReference type="ARBA" id="ARBA00047899"/>
    </source>
</evidence>
<dbReference type="GO" id="GO:0000245">
    <property type="term" value="P:spliceosomal complex assembly"/>
    <property type="evidence" value="ECO:0007669"/>
    <property type="project" value="TreeGrafter"/>
</dbReference>
<gene>
    <name evidence="10" type="ORF">PILCRDRAFT_823720</name>
</gene>
<evidence type="ECO:0000259" key="9">
    <source>
        <dbReference type="PROSITE" id="PS50011"/>
    </source>
</evidence>
<sequence>MFVVAASLRSALQKLPHRKLVPSLPTQFRAPHFTFMSTSSAPNVKRPFDESSTSVRINNKEDGEEFVCDEEPHMLSPEQGFGYYPITLGQKLGEDKLEIVRKLGWAGYSSVWLARTLGNAYPAKYVAVKILTVNATVAVLDGLLLEANCLRTIKSANPNHPGYKHCLHLYDATYDTSYHGPHICLVTNVLGANITSLRSLQPNGHGALPVAVAKRIIKQTLLALDYLHRECNLVHTDVKPDNTLICIDHEDPVITRLLQDTPSATYEPRIEPDLSPEPIITVRSQPITNFGVREDASNLNICLIDYGHATPAKEHVLNQAQPTLLRAPEVILGYPWSTPVDIWSVGCLVFEYLTGAALFKLWDSSFMSLEDVHLQRILEHIGPFPSGFLQACQRRPDFFDEQGSLLRVHNLFPSGLERCLRAYKVMDEKEIISAATFMRRCLTIDPHARPTAMALLDDEWLKDA</sequence>
<keyword evidence="5" id="KW-0418">Kinase</keyword>
<dbReference type="InterPro" id="IPR011009">
    <property type="entry name" value="Kinase-like_dom_sf"/>
</dbReference>
<dbReference type="Gene3D" id="1.10.510.10">
    <property type="entry name" value="Transferase(Phosphotransferase) domain 1"/>
    <property type="match status" value="1"/>
</dbReference>
<dbReference type="EMBL" id="KN833011">
    <property type="protein sequence ID" value="KIM79138.1"/>
    <property type="molecule type" value="Genomic_DNA"/>
</dbReference>
<dbReference type="EC" id="2.7.11.1" evidence="1"/>
<dbReference type="InParanoid" id="A0A0C3AYR3"/>
<dbReference type="InterPro" id="IPR008271">
    <property type="entry name" value="Ser/Thr_kinase_AS"/>
</dbReference>
<evidence type="ECO:0000313" key="11">
    <source>
        <dbReference type="Proteomes" id="UP000054166"/>
    </source>
</evidence>
<dbReference type="HOGENOM" id="CLU_000288_81_13_1"/>
<evidence type="ECO:0000256" key="1">
    <source>
        <dbReference type="ARBA" id="ARBA00012513"/>
    </source>
</evidence>
<dbReference type="GO" id="GO:0005737">
    <property type="term" value="C:cytoplasm"/>
    <property type="evidence" value="ECO:0007669"/>
    <property type="project" value="TreeGrafter"/>
</dbReference>
<dbReference type="AlphaFoldDB" id="A0A0C3AYR3"/>
<name>A0A0C3AYR3_PILCF</name>
<evidence type="ECO:0000256" key="8">
    <source>
        <dbReference type="ARBA" id="ARBA00048679"/>
    </source>
</evidence>
<dbReference type="STRING" id="765440.A0A0C3AYR3"/>
<dbReference type="Gene3D" id="3.30.200.20">
    <property type="entry name" value="Phosphorylase Kinase, domain 1"/>
    <property type="match status" value="1"/>
</dbReference>
<keyword evidence="11" id="KW-1185">Reference proteome</keyword>
<keyword evidence="4" id="KW-0547">Nucleotide-binding</keyword>
<dbReference type="OrthoDB" id="5979581at2759"/>
<keyword evidence="2" id="KW-0723">Serine/threonine-protein kinase</keyword>
<dbReference type="PANTHER" id="PTHR47634:SF9">
    <property type="entry name" value="PROTEIN KINASE DOMAIN-CONTAINING PROTEIN-RELATED"/>
    <property type="match status" value="1"/>
</dbReference>
<evidence type="ECO:0000256" key="5">
    <source>
        <dbReference type="ARBA" id="ARBA00022777"/>
    </source>
</evidence>
<evidence type="ECO:0000313" key="10">
    <source>
        <dbReference type="EMBL" id="KIM79138.1"/>
    </source>
</evidence>
<dbReference type="GO" id="GO:0004674">
    <property type="term" value="F:protein serine/threonine kinase activity"/>
    <property type="evidence" value="ECO:0007669"/>
    <property type="project" value="UniProtKB-KW"/>
</dbReference>
<keyword evidence="3" id="KW-0808">Transferase</keyword>
<dbReference type="InterPro" id="IPR000719">
    <property type="entry name" value="Prot_kinase_dom"/>
</dbReference>
<dbReference type="Pfam" id="PF00069">
    <property type="entry name" value="Pkinase"/>
    <property type="match status" value="2"/>
</dbReference>
<dbReference type="PANTHER" id="PTHR47634">
    <property type="entry name" value="PROTEIN KINASE DOMAIN-CONTAINING PROTEIN-RELATED"/>
    <property type="match status" value="1"/>
</dbReference>